<gene>
    <name evidence="1" type="ORF">TRFO_09597</name>
</gene>
<dbReference type="InterPro" id="IPR011990">
    <property type="entry name" value="TPR-like_helical_dom_sf"/>
</dbReference>
<comment type="caution">
    <text evidence="1">The sequence shown here is derived from an EMBL/GenBank/DDBJ whole genome shotgun (WGS) entry which is preliminary data.</text>
</comment>
<evidence type="ECO:0000313" key="2">
    <source>
        <dbReference type="Proteomes" id="UP000179807"/>
    </source>
</evidence>
<dbReference type="Gene3D" id="1.25.40.10">
    <property type="entry name" value="Tetratricopeptide repeat domain"/>
    <property type="match status" value="1"/>
</dbReference>
<dbReference type="Pfam" id="PF09295">
    <property type="entry name" value="ChAPs"/>
    <property type="match status" value="1"/>
</dbReference>
<dbReference type="OrthoDB" id="434695at2759"/>
<dbReference type="AlphaFoldDB" id="A0A1J4JEI1"/>
<dbReference type="EMBL" id="MLAK01001137">
    <property type="protein sequence ID" value="OHS97065.1"/>
    <property type="molecule type" value="Genomic_DNA"/>
</dbReference>
<dbReference type="GO" id="GO:0034044">
    <property type="term" value="C:exomer complex"/>
    <property type="evidence" value="ECO:0007669"/>
    <property type="project" value="TreeGrafter"/>
</dbReference>
<protein>
    <submittedName>
        <fullName evidence="1">Uncharacterized protein</fullName>
    </submittedName>
</protein>
<dbReference type="GeneID" id="94829653"/>
<dbReference type="PANTHER" id="PTHR31975:SF1">
    <property type="entry name" value="BUD SITE SELECTION PROTEIN 7-RELATED"/>
    <property type="match status" value="1"/>
</dbReference>
<sequence length="560" mass="62817">MLPIRGLIEVVNIDLLSSRDQMMKQGFTGLGPPDLVILKKTDQTNNSEVITSHHLEGLEITSPSSFPAYFARIIQNITSPKRNSKVTVTEGLYCCWNSFANIDVHLKVCIPGSCGFYCVTPNDEDYKVSELTWRELGICSTLRFWRGASPLFASLFDLNSMTPPCLEYKIPSPLSPDDIRFAVAAHPKSNELDIAVAHSLIELKDKNLFFDLVTEFSKSHPNILSRIFFYCPPNSPLHQRLLTIVDEVFQLAPDDVAFAFSMVCLRLNDNDIKSTFDMIPLLQQSLWNEPLAGIALACVSLALDRAEEALSFINASCLSLSPSWESNGIWLPNMPVTKPKDVPKHATNAIESELFISPLSQSAFYLYRTLSKIVKDIGIIKFQTILKFKFNKSKADVCKLSRDALFQIVEPYEFVNNDISFFDYLYDPGISCEPHLPAIVKDLPTSQNFIDAANLVIHDLQFIESIKRGNDSQLDGNYEPLKLVIMAIRLGDLEFAQKCLNKILSPSGVVDLLKMRLMCETGYSSFDGIFHKETKKTTVNEHNALTIAQEICKGLDFLSS</sequence>
<organism evidence="1 2">
    <name type="scientific">Tritrichomonas foetus</name>
    <dbReference type="NCBI Taxonomy" id="1144522"/>
    <lineage>
        <taxon>Eukaryota</taxon>
        <taxon>Metamonada</taxon>
        <taxon>Parabasalia</taxon>
        <taxon>Tritrichomonadida</taxon>
        <taxon>Tritrichomonadidae</taxon>
        <taxon>Tritrichomonas</taxon>
    </lineage>
</organism>
<keyword evidence="2" id="KW-1185">Reference proteome</keyword>
<dbReference type="VEuPathDB" id="TrichDB:TRFO_09597"/>
<accession>A0A1J4JEI1</accession>
<dbReference type="GO" id="GO:0006893">
    <property type="term" value="P:Golgi to plasma membrane transport"/>
    <property type="evidence" value="ECO:0007669"/>
    <property type="project" value="UniProtKB-ARBA"/>
</dbReference>
<dbReference type="Proteomes" id="UP000179807">
    <property type="component" value="Unassembled WGS sequence"/>
</dbReference>
<dbReference type="RefSeq" id="XP_068350202.1">
    <property type="nucleotide sequence ID" value="XM_068494949.1"/>
</dbReference>
<proteinExistence type="predicted"/>
<dbReference type="InterPro" id="IPR015374">
    <property type="entry name" value="ChAPs"/>
</dbReference>
<dbReference type="PANTHER" id="PTHR31975">
    <property type="entry name" value="BUD SITE SELECTION PROTEIN 7-RELATED"/>
    <property type="match status" value="1"/>
</dbReference>
<reference evidence="1" key="1">
    <citation type="submission" date="2016-10" db="EMBL/GenBank/DDBJ databases">
        <authorList>
            <person name="Benchimol M."/>
            <person name="Almeida L.G."/>
            <person name="Vasconcelos A.T."/>
            <person name="Perreira-Neves A."/>
            <person name="Rosa I.A."/>
            <person name="Tasca T."/>
            <person name="Bogo M.R."/>
            <person name="de Souza W."/>
        </authorList>
    </citation>
    <scope>NUCLEOTIDE SEQUENCE [LARGE SCALE GENOMIC DNA]</scope>
    <source>
        <strain evidence="1">K</strain>
    </source>
</reference>
<name>A0A1J4JEI1_9EUKA</name>
<evidence type="ECO:0000313" key="1">
    <source>
        <dbReference type="EMBL" id="OHS97065.1"/>
    </source>
</evidence>